<dbReference type="EMBL" id="JBHTAP010000001">
    <property type="protein sequence ID" value="MFC7236011.1"/>
    <property type="molecule type" value="Genomic_DNA"/>
</dbReference>
<evidence type="ECO:0000313" key="2">
    <source>
        <dbReference type="Proteomes" id="UP001596398"/>
    </source>
</evidence>
<dbReference type="InterPro" id="IPR027417">
    <property type="entry name" value="P-loop_NTPase"/>
</dbReference>
<dbReference type="SUPFAM" id="SSF52540">
    <property type="entry name" value="P-loop containing nucleoside triphosphate hydrolases"/>
    <property type="match status" value="1"/>
</dbReference>
<dbReference type="GeneID" id="79267716"/>
<dbReference type="Gene3D" id="3.40.50.300">
    <property type="entry name" value="P-loop containing nucleotide triphosphate hydrolases"/>
    <property type="match status" value="1"/>
</dbReference>
<organism evidence="1 2">
    <name type="scientific">Halosegnis marinus</name>
    <dbReference type="NCBI Taxonomy" id="3034023"/>
    <lineage>
        <taxon>Archaea</taxon>
        <taxon>Methanobacteriati</taxon>
        <taxon>Methanobacteriota</taxon>
        <taxon>Stenosarchaea group</taxon>
        <taxon>Halobacteria</taxon>
        <taxon>Halobacteriales</taxon>
        <taxon>Natronomonadaceae</taxon>
        <taxon>Halosegnis</taxon>
    </lineage>
</organism>
<protein>
    <submittedName>
        <fullName evidence="1">RAD55 family ATPase</fullName>
    </submittedName>
</protein>
<dbReference type="AlphaFoldDB" id="A0ABD5ZQV5"/>
<keyword evidence="2" id="KW-1185">Reference proteome</keyword>
<sequence>MYDLGGPLDGSEVAPGTNLLLSGPPLSGKTAVGYELLEAGARRGEGALVVSNKHSAERVRAEHPDLFEYDVPVGIVDCVTKHQGQGTIADTDLVQYASSPEDMTGIGIKFSELLEQFYSRQGVTRNRALFVSVSTLLMYSDLQTVFRFLHVFTSRIENADALGLFVIQSEAHDAQTMNTLSQLFDGVIETDEEGELTANLP</sequence>
<gene>
    <name evidence="1" type="ORF">ACFQJ4_11860</name>
</gene>
<dbReference type="RefSeq" id="WP_276234159.1">
    <property type="nucleotide sequence ID" value="NZ_CP119802.1"/>
</dbReference>
<dbReference type="Proteomes" id="UP001596398">
    <property type="component" value="Unassembled WGS sequence"/>
</dbReference>
<dbReference type="InterPro" id="IPR055927">
    <property type="entry name" value="DUF7504"/>
</dbReference>
<comment type="caution">
    <text evidence="1">The sequence shown here is derived from an EMBL/GenBank/DDBJ whole genome shotgun (WGS) entry which is preliminary data.</text>
</comment>
<reference evidence="1 2" key="1">
    <citation type="journal article" date="2019" name="Int. J. Syst. Evol. Microbiol.">
        <title>The Global Catalogue of Microorganisms (GCM) 10K type strain sequencing project: providing services to taxonomists for standard genome sequencing and annotation.</title>
        <authorList>
            <consortium name="The Broad Institute Genomics Platform"/>
            <consortium name="The Broad Institute Genome Sequencing Center for Infectious Disease"/>
            <person name="Wu L."/>
            <person name="Ma J."/>
        </authorList>
    </citation>
    <scope>NUCLEOTIDE SEQUENCE [LARGE SCALE GENOMIC DNA]</scope>
    <source>
        <strain evidence="1 2">DT85</strain>
    </source>
</reference>
<accession>A0ABD5ZQV5</accession>
<name>A0ABD5ZQV5_9EURY</name>
<evidence type="ECO:0000313" key="1">
    <source>
        <dbReference type="EMBL" id="MFC7236011.1"/>
    </source>
</evidence>
<proteinExistence type="predicted"/>
<dbReference type="Pfam" id="PF24336">
    <property type="entry name" value="DUF7504"/>
    <property type="match status" value="1"/>
</dbReference>